<keyword evidence="2" id="KW-0813">Transport</keyword>
<dbReference type="InterPro" id="IPR000194">
    <property type="entry name" value="ATPase_F1/V1/A1_a/bsu_nucl-bd"/>
</dbReference>
<name>A0A803L787_CHEQI</name>
<dbReference type="PANTHER" id="PTHR48082">
    <property type="entry name" value="ATP SYNTHASE SUBUNIT ALPHA, MITOCHONDRIAL"/>
    <property type="match status" value="1"/>
</dbReference>
<dbReference type="EnsemblPlants" id="AUR62007726-RA">
    <property type="protein sequence ID" value="AUR62007726-RA:cds"/>
    <property type="gene ID" value="AUR62007726"/>
</dbReference>
<keyword evidence="5" id="KW-0067">ATP-binding</keyword>
<dbReference type="InterPro" id="IPR005294">
    <property type="entry name" value="ATP_synth_F1_asu"/>
</dbReference>
<evidence type="ECO:0000256" key="7">
    <source>
        <dbReference type="SAM" id="Phobius"/>
    </source>
</evidence>
<reference evidence="10" key="2">
    <citation type="submission" date="2021-03" db="UniProtKB">
        <authorList>
            <consortium name="EnsemblPlants"/>
        </authorList>
    </citation>
    <scope>IDENTIFICATION</scope>
</reference>
<dbReference type="Proteomes" id="UP000596660">
    <property type="component" value="Unplaced"/>
</dbReference>
<evidence type="ECO:0000259" key="9">
    <source>
        <dbReference type="Pfam" id="PF02874"/>
    </source>
</evidence>
<proteinExistence type="inferred from homology"/>
<feature type="transmembrane region" description="Helical" evidence="7">
    <location>
        <begin position="6"/>
        <end position="25"/>
    </location>
</feature>
<evidence type="ECO:0000256" key="6">
    <source>
        <dbReference type="ARBA" id="ARBA00023065"/>
    </source>
</evidence>
<evidence type="ECO:0000256" key="1">
    <source>
        <dbReference type="ARBA" id="ARBA00008936"/>
    </source>
</evidence>
<dbReference type="GO" id="GO:0005524">
    <property type="term" value="F:ATP binding"/>
    <property type="evidence" value="ECO:0007669"/>
    <property type="project" value="UniProtKB-KW"/>
</dbReference>
<dbReference type="Gramene" id="AUR62007726-RA">
    <property type="protein sequence ID" value="AUR62007726-RA:cds"/>
    <property type="gene ID" value="AUR62007726"/>
</dbReference>
<dbReference type="Gene3D" id="3.40.50.300">
    <property type="entry name" value="P-loop containing nucleotide triphosphate hydrolases"/>
    <property type="match status" value="1"/>
</dbReference>
<keyword evidence="7" id="KW-1133">Transmembrane helix</keyword>
<keyword evidence="7" id="KW-0472">Membrane</keyword>
<reference evidence="10" key="1">
    <citation type="journal article" date="2017" name="Nature">
        <title>The genome of Chenopodium quinoa.</title>
        <authorList>
            <person name="Jarvis D.E."/>
            <person name="Ho Y.S."/>
            <person name="Lightfoot D.J."/>
            <person name="Schmoeckel S.M."/>
            <person name="Li B."/>
            <person name="Borm T.J.A."/>
            <person name="Ohyanagi H."/>
            <person name="Mineta K."/>
            <person name="Michell C.T."/>
            <person name="Saber N."/>
            <person name="Kharbatia N.M."/>
            <person name="Rupper R.R."/>
            <person name="Sharp A.R."/>
            <person name="Dally N."/>
            <person name="Boughton B.A."/>
            <person name="Woo Y.H."/>
            <person name="Gao G."/>
            <person name="Schijlen E.G.W.M."/>
            <person name="Guo X."/>
            <person name="Momin A.A."/>
            <person name="Negrao S."/>
            <person name="Al-Babili S."/>
            <person name="Gehring C."/>
            <person name="Roessner U."/>
            <person name="Jung C."/>
            <person name="Murphy K."/>
            <person name="Arold S.T."/>
            <person name="Gojobori T."/>
            <person name="van der Linden C.G."/>
            <person name="van Loo E.N."/>
            <person name="Jellen E.N."/>
            <person name="Maughan P.J."/>
            <person name="Tester M."/>
        </authorList>
    </citation>
    <scope>NUCLEOTIDE SEQUENCE [LARGE SCALE GENOMIC DNA]</scope>
    <source>
        <strain evidence="10">cv. PI 614886</strain>
    </source>
</reference>
<sequence>MNPLISVASVIAAGLAVACIIFLFPKEKRIKKDSRQPFEQTKLAKLSVNVLKDIIEKVKVVNTGTVLQVGDGIARIHGLDEVMAGELVEFEERTIGIALNLESNNVGVVLMGDGLMIQEGSFVKATGRIAQIPVSEAYLGRVINALAKPIDGRGEIAAFESRLIESPAPGIISRRSVYELLQTGLIAIDAMIPVGRGQRELIIGDRQTGKTAVATDTILIQQGQNVICVYVAIGQKASSVAQ</sequence>
<dbReference type="InterPro" id="IPR004100">
    <property type="entry name" value="ATPase_F1/V1/A1_a/bsu_N"/>
</dbReference>
<dbReference type="Pfam" id="PF00006">
    <property type="entry name" value="ATP-synt_ab"/>
    <property type="match status" value="1"/>
</dbReference>
<dbReference type="Pfam" id="PF02874">
    <property type="entry name" value="ATP-synt_ab_N"/>
    <property type="match status" value="1"/>
</dbReference>
<dbReference type="GO" id="GO:0045259">
    <property type="term" value="C:proton-transporting ATP synthase complex"/>
    <property type="evidence" value="ECO:0007669"/>
    <property type="project" value="InterPro"/>
</dbReference>
<keyword evidence="11" id="KW-1185">Reference proteome</keyword>
<keyword evidence="3" id="KW-0547">Nucleotide-binding</keyword>
<protein>
    <submittedName>
        <fullName evidence="10">Uncharacterized protein</fullName>
    </submittedName>
</protein>
<evidence type="ECO:0000313" key="10">
    <source>
        <dbReference type="EnsemblPlants" id="AUR62007726-RA:cds"/>
    </source>
</evidence>
<dbReference type="Gene3D" id="2.40.30.20">
    <property type="match status" value="1"/>
</dbReference>
<keyword evidence="6" id="KW-0406">Ion transport</keyword>
<keyword evidence="7" id="KW-0812">Transmembrane</keyword>
<organism evidence="10 11">
    <name type="scientific">Chenopodium quinoa</name>
    <name type="common">Quinoa</name>
    <dbReference type="NCBI Taxonomy" id="63459"/>
    <lineage>
        <taxon>Eukaryota</taxon>
        <taxon>Viridiplantae</taxon>
        <taxon>Streptophyta</taxon>
        <taxon>Embryophyta</taxon>
        <taxon>Tracheophyta</taxon>
        <taxon>Spermatophyta</taxon>
        <taxon>Magnoliopsida</taxon>
        <taxon>eudicotyledons</taxon>
        <taxon>Gunneridae</taxon>
        <taxon>Pentapetalae</taxon>
        <taxon>Caryophyllales</taxon>
        <taxon>Chenopodiaceae</taxon>
        <taxon>Chenopodioideae</taxon>
        <taxon>Atripliceae</taxon>
        <taxon>Chenopodium</taxon>
    </lineage>
</organism>
<dbReference type="GO" id="GO:0043531">
    <property type="term" value="F:ADP binding"/>
    <property type="evidence" value="ECO:0007669"/>
    <property type="project" value="TreeGrafter"/>
</dbReference>
<evidence type="ECO:0000256" key="4">
    <source>
        <dbReference type="ARBA" id="ARBA00022781"/>
    </source>
</evidence>
<keyword evidence="4" id="KW-0375">Hydrogen ion transport</keyword>
<dbReference type="GO" id="GO:0046933">
    <property type="term" value="F:proton-transporting ATP synthase activity, rotational mechanism"/>
    <property type="evidence" value="ECO:0007669"/>
    <property type="project" value="InterPro"/>
</dbReference>
<dbReference type="InterPro" id="IPR027417">
    <property type="entry name" value="P-loop_NTPase"/>
</dbReference>
<dbReference type="SUPFAM" id="SSF50615">
    <property type="entry name" value="N-terminal domain of alpha and beta subunits of F1 ATP synthase"/>
    <property type="match status" value="1"/>
</dbReference>
<dbReference type="CDD" id="cd18116">
    <property type="entry name" value="ATP-synt_F1_alpha_N"/>
    <property type="match status" value="1"/>
</dbReference>
<evidence type="ECO:0000256" key="2">
    <source>
        <dbReference type="ARBA" id="ARBA00022448"/>
    </source>
</evidence>
<dbReference type="InterPro" id="IPR023366">
    <property type="entry name" value="ATP_synth_asu-like_sf"/>
</dbReference>
<feature type="domain" description="ATPase F1/V1/A1 complex alpha/beta subunit nucleotide-binding" evidence="8">
    <location>
        <begin position="184"/>
        <end position="241"/>
    </location>
</feature>
<comment type="similarity">
    <text evidence="1">Belongs to the ATPase alpha/beta chains family.</text>
</comment>
<evidence type="ECO:0000256" key="5">
    <source>
        <dbReference type="ARBA" id="ARBA00022840"/>
    </source>
</evidence>
<feature type="domain" description="ATPase F1/V1/A1 complex alpha/beta subunit N-terminal" evidence="9">
    <location>
        <begin position="62"/>
        <end position="127"/>
    </location>
</feature>
<dbReference type="SUPFAM" id="SSF52540">
    <property type="entry name" value="P-loop containing nucleoside triphosphate hydrolases"/>
    <property type="match status" value="1"/>
</dbReference>
<dbReference type="AlphaFoldDB" id="A0A803L787"/>
<evidence type="ECO:0000259" key="8">
    <source>
        <dbReference type="Pfam" id="PF00006"/>
    </source>
</evidence>
<accession>A0A803L787</accession>
<evidence type="ECO:0000313" key="11">
    <source>
        <dbReference type="Proteomes" id="UP000596660"/>
    </source>
</evidence>
<dbReference type="PANTHER" id="PTHR48082:SF2">
    <property type="entry name" value="ATP SYNTHASE SUBUNIT ALPHA, MITOCHONDRIAL"/>
    <property type="match status" value="1"/>
</dbReference>
<evidence type="ECO:0000256" key="3">
    <source>
        <dbReference type="ARBA" id="ARBA00022741"/>
    </source>
</evidence>
<dbReference type="InterPro" id="IPR036121">
    <property type="entry name" value="ATPase_F1/V1/A1_a/bsu_N_sf"/>
</dbReference>